<keyword evidence="1" id="KW-0472">Membrane</keyword>
<comment type="caution">
    <text evidence="2">The sequence shown here is derived from an EMBL/GenBank/DDBJ whole genome shotgun (WGS) entry which is preliminary data.</text>
</comment>
<keyword evidence="3" id="KW-1185">Reference proteome</keyword>
<evidence type="ECO:0000256" key="1">
    <source>
        <dbReference type="SAM" id="Phobius"/>
    </source>
</evidence>
<accession>A0ABD0LYI8</accession>
<protein>
    <submittedName>
        <fullName evidence="2">Uncharacterized protein</fullName>
    </submittedName>
</protein>
<feature type="non-terminal residue" evidence="2">
    <location>
        <position position="1"/>
    </location>
</feature>
<gene>
    <name evidence="2" type="ORF">BaRGS_00003782</name>
</gene>
<sequence>TAHINPPVKARQTKRVIVTSIFHGLLNYARLPVSRPRETFILASVVWITVSAGVASAAASCDVMSLNFL</sequence>
<organism evidence="2 3">
    <name type="scientific">Batillaria attramentaria</name>
    <dbReference type="NCBI Taxonomy" id="370345"/>
    <lineage>
        <taxon>Eukaryota</taxon>
        <taxon>Metazoa</taxon>
        <taxon>Spiralia</taxon>
        <taxon>Lophotrochozoa</taxon>
        <taxon>Mollusca</taxon>
        <taxon>Gastropoda</taxon>
        <taxon>Caenogastropoda</taxon>
        <taxon>Sorbeoconcha</taxon>
        <taxon>Cerithioidea</taxon>
        <taxon>Batillariidae</taxon>
        <taxon>Batillaria</taxon>
    </lineage>
</organism>
<feature type="transmembrane region" description="Helical" evidence="1">
    <location>
        <begin position="40"/>
        <end position="59"/>
    </location>
</feature>
<reference evidence="2 3" key="1">
    <citation type="journal article" date="2023" name="Sci. Data">
        <title>Genome assembly of the Korean intertidal mud-creeper Batillaria attramentaria.</title>
        <authorList>
            <person name="Patra A.K."/>
            <person name="Ho P.T."/>
            <person name="Jun S."/>
            <person name="Lee S.J."/>
            <person name="Kim Y."/>
            <person name="Won Y.J."/>
        </authorList>
    </citation>
    <scope>NUCLEOTIDE SEQUENCE [LARGE SCALE GENOMIC DNA]</scope>
    <source>
        <strain evidence="2">Wonlab-2016</strain>
    </source>
</reference>
<evidence type="ECO:0000313" key="2">
    <source>
        <dbReference type="EMBL" id="KAK7504754.1"/>
    </source>
</evidence>
<dbReference type="EMBL" id="JACVVK020000013">
    <property type="protein sequence ID" value="KAK7504754.1"/>
    <property type="molecule type" value="Genomic_DNA"/>
</dbReference>
<name>A0ABD0LYI8_9CAEN</name>
<keyword evidence="1" id="KW-0812">Transmembrane</keyword>
<dbReference type="AlphaFoldDB" id="A0ABD0LYI8"/>
<proteinExistence type="predicted"/>
<keyword evidence="1" id="KW-1133">Transmembrane helix</keyword>
<evidence type="ECO:0000313" key="3">
    <source>
        <dbReference type="Proteomes" id="UP001519460"/>
    </source>
</evidence>
<dbReference type="Proteomes" id="UP001519460">
    <property type="component" value="Unassembled WGS sequence"/>
</dbReference>